<comment type="caution">
    <text evidence="2">The sequence shown here is derived from an EMBL/GenBank/DDBJ whole genome shotgun (WGS) entry which is preliminary data.</text>
</comment>
<accession>A0A822Y450</accession>
<dbReference type="EMBL" id="DUZY01000002">
    <property type="protein sequence ID" value="DAD25996.1"/>
    <property type="molecule type" value="Genomic_DNA"/>
</dbReference>
<protein>
    <submittedName>
        <fullName evidence="2">Uncharacterized protein</fullName>
    </submittedName>
</protein>
<feature type="region of interest" description="Disordered" evidence="1">
    <location>
        <begin position="16"/>
        <end position="35"/>
    </location>
</feature>
<keyword evidence="3" id="KW-1185">Reference proteome</keyword>
<reference evidence="2 3" key="1">
    <citation type="journal article" date="2020" name="Mol. Biol. Evol.">
        <title>Distinct Expression and Methylation Patterns for Genes with Different Fates following a Single Whole-Genome Duplication in Flowering Plants.</title>
        <authorList>
            <person name="Shi T."/>
            <person name="Rahmani R.S."/>
            <person name="Gugger P.F."/>
            <person name="Wang M."/>
            <person name="Li H."/>
            <person name="Zhang Y."/>
            <person name="Li Z."/>
            <person name="Wang Q."/>
            <person name="Van de Peer Y."/>
            <person name="Marchal K."/>
            <person name="Chen J."/>
        </authorList>
    </citation>
    <scope>NUCLEOTIDE SEQUENCE [LARGE SCALE GENOMIC DNA]</scope>
    <source>
        <tissue evidence="2">Leaf</tissue>
    </source>
</reference>
<feature type="compositionally biased region" description="Polar residues" evidence="1">
    <location>
        <begin position="25"/>
        <end position="35"/>
    </location>
</feature>
<name>A0A822Y450_NELNU</name>
<proteinExistence type="predicted"/>
<evidence type="ECO:0000256" key="1">
    <source>
        <dbReference type="SAM" id="MobiDB-lite"/>
    </source>
</evidence>
<organism evidence="2 3">
    <name type="scientific">Nelumbo nucifera</name>
    <name type="common">Sacred lotus</name>
    <dbReference type="NCBI Taxonomy" id="4432"/>
    <lineage>
        <taxon>Eukaryota</taxon>
        <taxon>Viridiplantae</taxon>
        <taxon>Streptophyta</taxon>
        <taxon>Embryophyta</taxon>
        <taxon>Tracheophyta</taxon>
        <taxon>Spermatophyta</taxon>
        <taxon>Magnoliopsida</taxon>
        <taxon>Proteales</taxon>
        <taxon>Nelumbonaceae</taxon>
        <taxon>Nelumbo</taxon>
    </lineage>
</organism>
<evidence type="ECO:0000313" key="3">
    <source>
        <dbReference type="Proteomes" id="UP000607653"/>
    </source>
</evidence>
<gene>
    <name evidence="2" type="ORF">HUJ06_027464</name>
</gene>
<dbReference type="AlphaFoldDB" id="A0A822Y450"/>
<sequence length="35" mass="4078">MDNDKFVEEKANARMEYEEDLTKGKATSQLKSKEI</sequence>
<evidence type="ECO:0000313" key="2">
    <source>
        <dbReference type="EMBL" id="DAD25996.1"/>
    </source>
</evidence>
<dbReference type="Proteomes" id="UP000607653">
    <property type="component" value="Unassembled WGS sequence"/>
</dbReference>